<keyword evidence="2" id="KW-1133">Transmembrane helix</keyword>
<dbReference type="Proteomes" id="UP001201163">
    <property type="component" value="Unassembled WGS sequence"/>
</dbReference>
<evidence type="ECO:0000256" key="1">
    <source>
        <dbReference type="SAM" id="Coils"/>
    </source>
</evidence>
<evidence type="ECO:0000256" key="2">
    <source>
        <dbReference type="SAM" id="Phobius"/>
    </source>
</evidence>
<reference evidence="3" key="1">
    <citation type="submission" date="2022-01" db="EMBL/GenBank/DDBJ databases">
        <title>Comparative genomics reveals a dynamic genome evolution in the ectomycorrhizal milk-cap (Lactarius) mushrooms.</title>
        <authorList>
            <consortium name="DOE Joint Genome Institute"/>
            <person name="Lebreton A."/>
            <person name="Tang N."/>
            <person name="Kuo A."/>
            <person name="LaButti K."/>
            <person name="Drula E."/>
            <person name="Barry K."/>
            <person name="Clum A."/>
            <person name="Lipzen A."/>
            <person name="Mousain D."/>
            <person name="Ng V."/>
            <person name="Wang R."/>
            <person name="Wang X."/>
            <person name="Dai Y."/>
            <person name="Henrissat B."/>
            <person name="Grigoriev I.V."/>
            <person name="Guerin-Laguette A."/>
            <person name="Yu F."/>
            <person name="Martin F.M."/>
        </authorList>
    </citation>
    <scope>NUCLEOTIDE SEQUENCE</scope>
    <source>
        <strain evidence="3">QP</strain>
    </source>
</reference>
<protein>
    <submittedName>
        <fullName evidence="3">Uncharacterized protein</fullName>
    </submittedName>
</protein>
<keyword evidence="2" id="KW-0472">Membrane</keyword>
<dbReference type="PANTHER" id="PTHR41390">
    <property type="entry name" value="CHROMOSOME 7, WHOLE GENOME SHOTGUN SEQUENCE"/>
    <property type="match status" value="1"/>
</dbReference>
<evidence type="ECO:0000313" key="4">
    <source>
        <dbReference type="Proteomes" id="UP001201163"/>
    </source>
</evidence>
<proteinExistence type="predicted"/>
<comment type="caution">
    <text evidence="3">The sequence shown here is derived from an EMBL/GenBank/DDBJ whole genome shotgun (WGS) entry which is preliminary data.</text>
</comment>
<gene>
    <name evidence="3" type="ORF">EDB92DRAFT_1788688</name>
</gene>
<organism evidence="3 4">
    <name type="scientific">Lactarius akahatsu</name>
    <dbReference type="NCBI Taxonomy" id="416441"/>
    <lineage>
        <taxon>Eukaryota</taxon>
        <taxon>Fungi</taxon>
        <taxon>Dikarya</taxon>
        <taxon>Basidiomycota</taxon>
        <taxon>Agaricomycotina</taxon>
        <taxon>Agaricomycetes</taxon>
        <taxon>Russulales</taxon>
        <taxon>Russulaceae</taxon>
        <taxon>Lactarius</taxon>
    </lineage>
</organism>
<feature type="transmembrane region" description="Helical" evidence="2">
    <location>
        <begin position="20"/>
        <end position="39"/>
    </location>
</feature>
<feature type="coiled-coil region" evidence="1">
    <location>
        <begin position="175"/>
        <end position="202"/>
    </location>
</feature>
<evidence type="ECO:0000313" key="3">
    <source>
        <dbReference type="EMBL" id="KAH9001315.1"/>
    </source>
</evidence>
<feature type="non-terminal residue" evidence="3">
    <location>
        <position position="202"/>
    </location>
</feature>
<dbReference type="AlphaFoldDB" id="A0AAD4QD34"/>
<name>A0AAD4QD34_9AGAM</name>
<keyword evidence="1" id="KW-0175">Coiled coil</keyword>
<dbReference type="EMBL" id="JAKELL010000001">
    <property type="protein sequence ID" value="KAH9001315.1"/>
    <property type="molecule type" value="Genomic_DNA"/>
</dbReference>
<dbReference type="PANTHER" id="PTHR41390:SF1">
    <property type="entry name" value="NADH-UBIQUINONE OXIDOREDUCTASE 213 KDA SUBUNIT"/>
    <property type="match status" value="1"/>
</dbReference>
<keyword evidence="2" id="KW-0812">Transmembrane</keyword>
<keyword evidence="4" id="KW-1185">Reference proteome</keyword>
<sequence length="202" mass="21910">AFIAGTYALAKRRGQAVASIYAASAALNCGIAGATFFTLRARLYEQDGLRETPASIETSSNSAVTWGAMRLHHTFDSALSGGFTGGVWNTWRRGTRGALSGMMFGSVFCAVGQLLYNELGVQRVKFVSRTSLAASPRPPFPSASKITEPLAPKEPLFDRMIHAIGLKKVSDEEYLAQMRAERAKYLQKIAELEAKLQADKDS</sequence>
<accession>A0AAD4QD34</accession>